<organism evidence="1 2">
    <name type="scientific">Galerina marginata (strain CBS 339.88)</name>
    <dbReference type="NCBI Taxonomy" id="685588"/>
    <lineage>
        <taxon>Eukaryota</taxon>
        <taxon>Fungi</taxon>
        <taxon>Dikarya</taxon>
        <taxon>Basidiomycota</taxon>
        <taxon>Agaricomycotina</taxon>
        <taxon>Agaricomycetes</taxon>
        <taxon>Agaricomycetidae</taxon>
        <taxon>Agaricales</taxon>
        <taxon>Agaricineae</taxon>
        <taxon>Strophariaceae</taxon>
        <taxon>Galerina</taxon>
    </lineage>
</organism>
<reference evidence="2" key="1">
    <citation type="journal article" date="2014" name="Proc. Natl. Acad. Sci. U.S.A.">
        <title>Extensive sampling of basidiomycete genomes demonstrates inadequacy of the white-rot/brown-rot paradigm for wood decay fungi.</title>
        <authorList>
            <person name="Riley R."/>
            <person name="Salamov A.A."/>
            <person name="Brown D.W."/>
            <person name="Nagy L.G."/>
            <person name="Floudas D."/>
            <person name="Held B.W."/>
            <person name="Levasseur A."/>
            <person name="Lombard V."/>
            <person name="Morin E."/>
            <person name="Otillar R."/>
            <person name="Lindquist E.A."/>
            <person name="Sun H."/>
            <person name="LaButti K.M."/>
            <person name="Schmutz J."/>
            <person name="Jabbour D."/>
            <person name="Luo H."/>
            <person name="Baker S.E."/>
            <person name="Pisabarro A.G."/>
            <person name="Walton J.D."/>
            <person name="Blanchette R.A."/>
            <person name="Henrissat B."/>
            <person name="Martin F."/>
            <person name="Cullen D."/>
            <person name="Hibbett D.S."/>
            <person name="Grigoriev I.V."/>
        </authorList>
    </citation>
    <scope>NUCLEOTIDE SEQUENCE [LARGE SCALE GENOMIC DNA]</scope>
    <source>
        <strain evidence="2">CBS 339.88</strain>
    </source>
</reference>
<proteinExistence type="predicted"/>
<sequence>EDVSRETGCWLFLGAQHTSARGATISYASPRLRTEAQAAAGSLATEFNSAVTSLLSARRTDAVELQRRFEEAQASKA</sequence>
<dbReference type="AlphaFoldDB" id="A0A067S4X4"/>
<evidence type="ECO:0000313" key="2">
    <source>
        <dbReference type="Proteomes" id="UP000027222"/>
    </source>
</evidence>
<dbReference type="HOGENOM" id="CLU_169365_1_0_1"/>
<name>A0A067S4X4_GALM3</name>
<gene>
    <name evidence="1" type="ORF">GALMADRAFT_27158</name>
</gene>
<protein>
    <submittedName>
        <fullName evidence="1">Uncharacterized protein</fullName>
    </submittedName>
</protein>
<keyword evidence="2" id="KW-1185">Reference proteome</keyword>
<evidence type="ECO:0000313" key="1">
    <source>
        <dbReference type="EMBL" id="KDR65900.1"/>
    </source>
</evidence>
<feature type="non-terminal residue" evidence="1">
    <location>
        <position position="1"/>
    </location>
</feature>
<dbReference type="OrthoDB" id="3060861at2759"/>
<feature type="non-terminal residue" evidence="1">
    <location>
        <position position="77"/>
    </location>
</feature>
<dbReference type="Proteomes" id="UP000027222">
    <property type="component" value="Unassembled WGS sequence"/>
</dbReference>
<accession>A0A067S4X4</accession>
<dbReference type="EMBL" id="KL142430">
    <property type="protein sequence ID" value="KDR65900.1"/>
    <property type="molecule type" value="Genomic_DNA"/>
</dbReference>